<evidence type="ECO:0000259" key="6">
    <source>
        <dbReference type="PROSITE" id="PS50089"/>
    </source>
</evidence>
<feature type="domain" description="RING-type" evidence="6">
    <location>
        <begin position="15"/>
        <end position="53"/>
    </location>
</feature>
<dbReference type="PANTHER" id="PTHR14305">
    <property type="entry name" value="E3 UBIQUITIN-PROTEIN LIGASE CCNB1IP1"/>
    <property type="match status" value="1"/>
</dbReference>
<dbReference type="GO" id="GO:0061630">
    <property type="term" value="F:ubiquitin protein ligase activity"/>
    <property type="evidence" value="ECO:0007669"/>
    <property type="project" value="InterPro"/>
</dbReference>
<feature type="compositionally biased region" description="Basic and acidic residues" evidence="5">
    <location>
        <begin position="148"/>
        <end position="167"/>
    </location>
</feature>
<evidence type="ECO:0000256" key="1">
    <source>
        <dbReference type="ARBA" id="ARBA00022723"/>
    </source>
</evidence>
<dbReference type="Proteomes" id="UP000094065">
    <property type="component" value="Unassembled WGS sequence"/>
</dbReference>
<evidence type="ECO:0000313" key="8">
    <source>
        <dbReference type="Proteomes" id="UP000094065"/>
    </source>
</evidence>
<dbReference type="PROSITE" id="PS50089">
    <property type="entry name" value="ZF_RING_2"/>
    <property type="match status" value="1"/>
</dbReference>
<feature type="region of interest" description="Disordered" evidence="5">
    <location>
        <begin position="224"/>
        <end position="287"/>
    </location>
</feature>
<dbReference type="Gene3D" id="3.30.40.10">
    <property type="entry name" value="Zinc/RING finger domain, C3HC4 (zinc finger)"/>
    <property type="match status" value="1"/>
</dbReference>
<dbReference type="AlphaFoldDB" id="A0A1E3I5P7"/>
<keyword evidence="3" id="KW-0862">Zinc</keyword>
<evidence type="ECO:0000256" key="5">
    <source>
        <dbReference type="SAM" id="MobiDB-lite"/>
    </source>
</evidence>
<protein>
    <recommendedName>
        <fullName evidence="6">RING-type domain-containing protein</fullName>
    </recommendedName>
</protein>
<feature type="region of interest" description="Disordered" evidence="5">
    <location>
        <begin position="146"/>
        <end position="167"/>
    </location>
</feature>
<dbReference type="GO" id="GO:0008270">
    <property type="term" value="F:zinc ion binding"/>
    <property type="evidence" value="ECO:0007669"/>
    <property type="project" value="UniProtKB-KW"/>
</dbReference>
<dbReference type="PROSITE" id="PS00518">
    <property type="entry name" value="ZF_RING_1"/>
    <property type="match status" value="1"/>
</dbReference>
<comment type="caution">
    <text evidence="7">The sequence shown here is derived from an EMBL/GenBank/DDBJ whole genome shotgun (WGS) entry which is preliminary data.</text>
</comment>
<reference evidence="7 8" key="1">
    <citation type="submission" date="2016-06" db="EMBL/GenBank/DDBJ databases">
        <title>Evolution of pathogenesis and genome organization in the Tremellales.</title>
        <authorList>
            <person name="Cuomo C."/>
            <person name="Litvintseva A."/>
            <person name="Heitman J."/>
            <person name="Chen Y."/>
            <person name="Sun S."/>
            <person name="Springer D."/>
            <person name="Dromer F."/>
            <person name="Young S."/>
            <person name="Zeng Q."/>
            <person name="Chapman S."/>
            <person name="Gujja S."/>
            <person name="Saif S."/>
            <person name="Birren B."/>
        </authorList>
    </citation>
    <scope>NUCLEOTIDE SEQUENCE [LARGE SCALE GENOMIC DNA]</scope>
    <source>
        <strain evidence="7 8">CBS 6039</strain>
    </source>
</reference>
<dbReference type="GO" id="GO:0000795">
    <property type="term" value="C:synaptonemal complex"/>
    <property type="evidence" value="ECO:0007669"/>
    <property type="project" value="InterPro"/>
</dbReference>
<gene>
    <name evidence="7" type="ORF">L202_01342</name>
</gene>
<dbReference type="RefSeq" id="XP_018997141.1">
    <property type="nucleotide sequence ID" value="XM_019134714.1"/>
</dbReference>
<evidence type="ECO:0000256" key="4">
    <source>
        <dbReference type="PROSITE-ProRule" id="PRU00175"/>
    </source>
</evidence>
<dbReference type="SUPFAM" id="SSF57850">
    <property type="entry name" value="RING/U-box"/>
    <property type="match status" value="1"/>
</dbReference>
<keyword evidence="8" id="KW-1185">Reference proteome</keyword>
<dbReference type="FunFam" id="3.30.40.10:FF:001061">
    <property type="entry name" value="E3 ubiquitin-protein ligase CCNP1IP1"/>
    <property type="match status" value="1"/>
</dbReference>
<evidence type="ECO:0000256" key="2">
    <source>
        <dbReference type="ARBA" id="ARBA00022771"/>
    </source>
</evidence>
<sequence length="287" mass="31667">MSTADNELRCNNLKCRAFLATEGQAVVTTCSHIFCVPCATTLFSTSLICPACSQSLQGSDGTVMTTLNPTNEYKASILAGLPPHTVLEIAARALSFWTYQLSQESAFQALILKNTQERQSHSEKQLNNAFCDLQLAHKKISSLENDLEVGRRKTQESVNESRRKDRELSKLRDDLDKIKRKTAFSQVAHGADMAGTPMATLQSSRNRHQQNSPMVNTSRRFVATPQSTQQHAPFRPQSSVPFEPRQQPFFATRSKSNADNISDGSGGSGGRFRGPRFTTAGHGRPSF</sequence>
<name>A0A1E3I5P7_9TREE</name>
<feature type="compositionally biased region" description="Polar residues" evidence="5">
    <location>
        <begin position="224"/>
        <end position="240"/>
    </location>
</feature>
<dbReference type="InterPro" id="IPR042448">
    <property type="entry name" value="CCNB1IP1"/>
</dbReference>
<dbReference type="InterPro" id="IPR001841">
    <property type="entry name" value="Znf_RING"/>
</dbReference>
<feature type="compositionally biased region" description="Polar residues" evidence="5">
    <location>
        <begin position="253"/>
        <end position="263"/>
    </location>
</feature>
<dbReference type="InterPro" id="IPR013083">
    <property type="entry name" value="Znf_RING/FYVE/PHD"/>
</dbReference>
<keyword evidence="2 4" id="KW-0863">Zinc-finger</keyword>
<organism evidence="7 8">
    <name type="scientific">Cryptococcus amylolentus CBS 6039</name>
    <dbReference type="NCBI Taxonomy" id="1295533"/>
    <lineage>
        <taxon>Eukaryota</taxon>
        <taxon>Fungi</taxon>
        <taxon>Dikarya</taxon>
        <taxon>Basidiomycota</taxon>
        <taxon>Agaricomycotina</taxon>
        <taxon>Tremellomycetes</taxon>
        <taxon>Tremellales</taxon>
        <taxon>Cryptococcaceae</taxon>
        <taxon>Cryptococcus</taxon>
    </lineage>
</organism>
<dbReference type="EMBL" id="AWGJ01000002">
    <property type="protein sequence ID" value="ODN83141.1"/>
    <property type="molecule type" value="Genomic_DNA"/>
</dbReference>
<dbReference type="GO" id="GO:0007131">
    <property type="term" value="P:reciprocal meiotic recombination"/>
    <property type="evidence" value="ECO:0007669"/>
    <property type="project" value="InterPro"/>
</dbReference>
<dbReference type="STRING" id="1295533.A0A1E3I5P7"/>
<evidence type="ECO:0000313" key="7">
    <source>
        <dbReference type="EMBL" id="ODN83141.1"/>
    </source>
</evidence>
<proteinExistence type="predicted"/>
<dbReference type="OrthoDB" id="2572989at2759"/>
<accession>A0A1E3I5P7</accession>
<dbReference type="InterPro" id="IPR017907">
    <property type="entry name" value="Znf_RING_CS"/>
</dbReference>
<keyword evidence="1" id="KW-0479">Metal-binding</keyword>
<dbReference type="PANTHER" id="PTHR14305:SF0">
    <property type="entry name" value="E3 UBIQUITIN-PROTEIN LIGASE CCNB1IP1"/>
    <property type="match status" value="1"/>
</dbReference>
<dbReference type="GeneID" id="30152651"/>
<evidence type="ECO:0000256" key="3">
    <source>
        <dbReference type="ARBA" id="ARBA00022833"/>
    </source>
</evidence>
<dbReference type="Pfam" id="PF14634">
    <property type="entry name" value="zf-RING_5"/>
    <property type="match status" value="1"/>
</dbReference>